<dbReference type="AlphaFoldDB" id="A0A2S4UDN8"/>
<gene>
    <name evidence="2" type="ORF">PSTT_16248</name>
</gene>
<feature type="region of interest" description="Disordered" evidence="1">
    <location>
        <begin position="479"/>
        <end position="526"/>
    </location>
</feature>
<feature type="compositionally biased region" description="Polar residues" evidence="1">
    <location>
        <begin position="414"/>
        <end position="436"/>
    </location>
</feature>
<accession>A0A2S4UDN8</accession>
<feature type="region of interest" description="Disordered" evidence="1">
    <location>
        <begin position="216"/>
        <end position="261"/>
    </location>
</feature>
<dbReference type="VEuPathDB" id="FungiDB:PSTT_16248"/>
<feature type="compositionally biased region" description="Polar residues" evidence="1">
    <location>
        <begin position="218"/>
        <end position="260"/>
    </location>
</feature>
<evidence type="ECO:0000313" key="2">
    <source>
        <dbReference type="EMBL" id="POV95443.1"/>
    </source>
</evidence>
<keyword evidence="3" id="KW-1185">Reference proteome</keyword>
<protein>
    <submittedName>
        <fullName evidence="2">Uncharacterized protein</fullName>
    </submittedName>
</protein>
<name>A0A2S4UDN8_9BASI</name>
<feature type="compositionally biased region" description="Basic and acidic residues" evidence="1">
    <location>
        <begin position="342"/>
        <end position="356"/>
    </location>
</feature>
<feature type="region of interest" description="Disordered" evidence="1">
    <location>
        <begin position="410"/>
        <end position="436"/>
    </location>
</feature>
<evidence type="ECO:0000256" key="1">
    <source>
        <dbReference type="SAM" id="MobiDB-lite"/>
    </source>
</evidence>
<dbReference type="EMBL" id="PKSL01000344">
    <property type="protein sequence ID" value="POV95443.1"/>
    <property type="molecule type" value="Genomic_DNA"/>
</dbReference>
<feature type="region of interest" description="Disordered" evidence="1">
    <location>
        <begin position="661"/>
        <end position="686"/>
    </location>
</feature>
<feature type="compositionally biased region" description="Basic residues" evidence="1">
    <location>
        <begin position="359"/>
        <end position="372"/>
    </location>
</feature>
<reference evidence="2" key="1">
    <citation type="submission" date="2017-12" db="EMBL/GenBank/DDBJ databases">
        <title>Gene loss provides genomic basis for host adaptation in cereal stripe rust fungi.</title>
        <authorList>
            <person name="Xia C."/>
        </authorList>
    </citation>
    <scope>NUCLEOTIDE SEQUENCE [LARGE SCALE GENOMIC DNA]</scope>
    <source>
        <strain evidence="2">93-210</strain>
    </source>
</reference>
<feature type="compositionally biased region" description="Acidic residues" evidence="1">
    <location>
        <begin position="332"/>
        <end position="341"/>
    </location>
</feature>
<proteinExistence type="predicted"/>
<feature type="compositionally biased region" description="Basic residues" evidence="1">
    <location>
        <begin position="1"/>
        <end position="10"/>
    </location>
</feature>
<organism evidence="2 3">
    <name type="scientific">Puccinia striiformis</name>
    <dbReference type="NCBI Taxonomy" id="27350"/>
    <lineage>
        <taxon>Eukaryota</taxon>
        <taxon>Fungi</taxon>
        <taxon>Dikarya</taxon>
        <taxon>Basidiomycota</taxon>
        <taxon>Pucciniomycotina</taxon>
        <taxon>Pucciniomycetes</taxon>
        <taxon>Pucciniales</taxon>
        <taxon>Pucciniaceae</taxon>
        <taxon>Puccinia</taxon>
    </lineage>
</organism>
<feature type="region of interest" description="Disordered" evidence="1">
    <location>
        <begin position="1"/>
        <end position="119"/>
    </location>
</feature>
<comment type="caution">
    <text evidence="2">The sequence shown here is derived from an EMBL/GenBank/DDBJ whole genome shotgun (WGS) entry which is preliminary data.</text>
</comment>
<feature type="region of interest" description="Disordered" evidence="1">
    <location>
        <begin position="454"/>
        <end position="473"/>
    </location>
</feature>
<feature type="region of interest" description="Disordered" evidence="1">
    <location>
        <begin position="288"/>
        <end position="372"/>
    </location>
</feature>
<evidence type="ECO:0000313" key="3">
    <source>
        <dbReference type="Proteomes" id="UP000239156"/>
    </source>
</evidence>
<dbReference type="Proteomes" id="UP000239156">
    <property type="component" value="Unassembled WGS sequence"/>
</dbReference>
<dbReference type="VEuPathDB" id="FungiDB:PSHT_06452"/>
<feature type="compositionally biased region" description="Polar residues" evidence="1">
    <location>
        <begin position="293"/>
        <end position="303"/>
    </location>
</feature>
<sequence>MPPRKFPPHKTRPEIKIPRPSKGIPSRSTPAKKSLPSASGLDDVPGDQEGPGSIATRLRPRPARQGPLTPTPSALGQGKRKVRIIESDESGDEAAGPSARRQRRGPGPKQLTRCPDDSGHSADLDADFVFTKDSGVGVTAPAVVKFPWGFSIPVSELSRADKHEVHFSQVSESSLKSVLGRIGCSVVGKNRQQLIKLCLAYAPLIQGLPAPTAAIIPSTGSSNDTGESTIQRQGQLPPNTGSQAAGPSAGPFNNPTQTPRGASKTIEIDLIQWSSTGSTARNSAPKQAIFINPSPSGIPSTQQDEIDFIPPSSMPGLTPDVRSGSIDKSDESFSDSETTSDLEDRQHTRMDTDRPPSTRTRRSSPRQKSRGKILRILKLQSQQITTMQEDIASINETQRDINEKLQDVLDRGELSNSRPSRSKGKSTQTDPRTVSRTGQFKKLIERHFQSLFGLPAGASLPPSPPSDREKSRWLRESGDSFGDIVTSENESDSSSSETDVPERAVDPNNKFPYRRQGGPGHPSASQEQLKTMYNMMKAKGMRSFRFDFRLKLGAPENVFCLDLARDIFVALVESDQYQGLKDNKKEPHVIGHHLKNYAREVYEKKVKKKMNWSPRKTAFKTKEQTRNSRTTNLKKLRVEDAVDVGGINEFLPFIKTCCSDDETDDEAPVPPLSPSTSNAPPGKKRHTQKYCKVRRVVWRNPLVTEAFIALDEFHERKKAGKTKSGSVGVKARVRRRPQNMKDSDITPSTKMDRLCFDSEWLNKQTPVYVNSLKIVDLSTLALKKIIKKIQDA</sequence>